<accession>A0A6N6W9J8</accession>
<dbReference type="EMBL" id="VOSW01000048">
    <property type="protein sequence ID" value="KAE8757337.1"/>
    <property type="molecule type" value="Genomic_DNA"/>
</dbReference>
<dbReference type="AlphaFoldDB" id="A0A6N6W9J8"/>
<dbReference type="Proteomes" id="UP000463700">
    <property type="component" value="Unassembled WGS sequence"/>
</dbReference>
<gene>
    <name evidence="1" type="ORF">FSO04_24265</name>
</gene>
<dbReference type="GO" id="GO:0003677">
    <property type="term" value="F:DNA binding"/>
    <property type="evidence" value="ECO:0007669"/>
    <property type="project" value="InterPro"/>
</dbReference>
<dbReference type="GO" id="GO:0006355">
    <property type="term" value="P:regulation of DNA-templated transcription"/>
    <property type="evidence" value="ECO:0007669"/>
    <property type="project" value="InterPro"/>
</dbReference>
<name>A0A6N6W9J8_9BURK</name>
<evidence type="ECO:0000313" key="1">
    <source>
        <dbReference type="EMBL" id="KAE8757337.1"/>
    </source>
</evidence>
<dbReference type="SUPFAM" id="SSF47413">
    <property type="entry name" value="lambda repressor-like DNA-binding domains"/>
    <property type="match status" value="1"/>
</dbReference>
<proteinExistence type="predicted"/>
<sequence>MDQLSMPAAERARKSHSEALRHISEVGQNKIAEAIGVSPPTVSRFVSEDLERACLILATVGLKVVPIDRLVVKKHMFEAIATLAYGVIDDRDMLRKLVWED</sequence>
<evidence type="ECO:0000313" key="2">
    <source>
        <dbReference type="Proteomes" id="UP000463700"/>
    </source>
</evidence>
<dbReference type="InterPro" id="IPR007933">
    <property type="entry name" value="Transcrpt_activ_CII"/>
</dbReference>
<dbReference type="OrthoDB" id="9135612at2"/>
<dbReference type="RefSeq" id="WP_154563224.1">
    <property type="nucleotide sequence ID" value="NZ_VOSW01000048.1"/>
</dbReference>
<dbReference type="InterPro" id="IPR010982">
    <property type="entry name" value="Lambda_DNA-bd_dom_sf"/>
</dbReference>
<organism evidence="1 2">
    <name type="scientific">Paraburkholderia madseniana</name>
    <dbReference type="NCBI Taxonomy" id="2599607"/>
    <lineage>
        <taxon>Bacteria</taxon>
        <taxon>Pseudomonadati</taxon>
        <taxon>Pseudomonadota</taxon>
        <taxon>Betaproteobacteria</taxon>
        <taxon>Burkholderiales</taxon>
        <taxon>Burkholderiaceae</taxon>
        <taxon>Paraburkholderia</taxon>
    </lineage>
</organism>
<dbReference type="Gene3D" id="1.10.260.40">
    <property type="entry name" value="lambda repressor-like DNA-binding domains"/>
    <property type="match status" value="1"/>
</dbReference>
<protein>
    <submittedName>
        <fullName evidence="1">Transcriptional regulator</fullName>
    </submittedName>
</protein>
<reference evidence="1 2" key="1">
    <citation type="journal article" date="2020" name="Int. J. Syst. Evol. Microbiol.">
        <title>Paraburkholderia madseniana sp. nov., a phenolic acid-degrading bacterium isolated from acidic forest soil.</title>
        <authorList>
            <person name="Wilhelm R.C."/>
            <person name="Murphy S.J.L."/>
            <person name="Feriancek N.M."/>
            <person name="Karasz D.C."/>
            <person name="DeRito C.M."/>
            <person name="Newman J.D."/>
            <person name="Buckley D.H."/>
        </authorList>
    </citation>
    <scope>NUCLEOTIDE SEQUENCE [LARGE SCALE GENOMIC DNA]</scope>
    <source>
        <strain evidence="1 2">RP11</strain>
    </source>
</reference>
<comment type="caution">
    <text evidence="1">The sequence shown here is derived from an EMBL/GenBank/DDBJ whole genome shotgun (WGS) entry which is preliminary data.</text>
</comment>
<dbReference type="Pfam" id="PF05269">
    <property type="entry name" value="Phage_CII"/>
    <property type="match status" value="1"/>
</dbReference>